<protein>
    <recommendedName>
        <fullName evidence="5">DUF1092 domain-containing protein</fullName>
    </recommendedName>
</protein>
<evidence type="ECO:0000313" key="3">
    <source>
        <dbReference type="EMBL" id="OBQ26832.1"/>
    </source>
</evidence>
<dbReference type="Proteomes" id="UP000092382">
    <property type="component" value="Unassembled WGS sequence"/>
</dbReference>
<gene>
    <name evidence="3" type="ORF">AN481_02915</name>
</gene>
<feature type="domain" description="RNA-binding protein Tab2/Atab2 C-terminal" evidence="2">
    <location>
        <begin position="135"/>
        <end position="286"/>
    </location>
</feature>
<dbReference type="PANTHER" id="PTHR34556:SF2">
    <property type="entry name" value="PROTEIN TAB2 HOMOLOG, CHLOROPLASTIC"/>
    <property type="match status" value="1"/>
</dbReference>
<proteinExistence type="predicted"/>
<dbReference type="STRING" id="1803587.GCA_001593825_00810"/>
<dbReference type="Pfam" id="PF20429">
    <property type="entry name" value="Tab2-like_C"/>
    <property type="match status" value="1"/>
</dbReference>
<dbReference type="InterPro" id="IPR046761">
    <property type="entry name" value="Tab2-like_C"/>
</dbReference>
<dbReference type="Pfam" id="PF06485">
    <property type="entry name" value="Tab2-like_N"/>
    <property type="match status" value="1"/>
</dbReference>
<dbReference type="PANTHER" id="PTHR34556">
    <property type="match status" value="1"/>
</dbReference>
<dbReference type="EMBL" id="LJOY01000006">
    <property type="protein sequence ID" value="OBQ26832.1"/>
    <property type="molecule type" value="Genomic_DNA"/>
</dbReference>
<evidence type="ECO:0000259" key="2">
    <source>
        <dbReference type="Pfam" id="PF20429"/>
    </source>
</evidence>
<comment type="caution">
    <text evidence="3">The sequence shown here is derived from an EMBL/GenBank/DDBJ whole genome shotgun (WGS) entry which is preliminary data.</text>
</comment>
<name>A0A1B7W0P1_APHFL</name>
<feature type="domain" description="RNA-binding protein Tab2-like N-terminal" evidence="1">
    <location>
        <begin position="9"/>
        <end position="118"/>
    </location>
</feature>
<evidence type="ECO:0000259" key="1">
    <source>
        <dbReference type="Pfam" id="PF06485"/>
    </source>
</evidence>
<dbReference type="AlphaFoldDB" id="A0A1B7W0P1"/>
<reference evidence="3 4" key="1">
    <citation type="submission" date="2015-09" db="EMBL/GenBank/DDBJ databases">
        <title>Whole genome shotgun sequence assembly of Aphanizomenon flos-aquae UKL13.</title>
        <authorList>
            <person name="Driscoll C."/>
        </authorList>
    </citation>
    <scope>NUCLEOTIDE SEQUENCE [LARGE SCALE GENOMIC DNA]</scope>
    <source>
        <strain evidence="3">MDT13</strain>
    </source>
</reference>
<organism evidence="3 4">
    <name type="scientific">Aphanizomenon flos-aquae LD13</name>
    <dbReference type="NCBI Taxonomy" id="1710894"/>
    <lineage>
        <taxon>Bacteria</taxon>
        <taxon>Bacillati</taxon>
        <taxon>Cyanobacteriota</taxon>
        <taxon>Cyanophyceae</taxon>
        <taxon>Nostocales</taxon>
        <taxon>Aphanizomenonaceae</taxon>
        <taxon>Aphanizomenon</taxon>
    </lineage>
</organism>
<accession>A0A1B7W0P1</accession>
<sequence>MGNQRKMYWELDFYSRPILDENQKKVWEMLVCESPVDIGTQTDSLFRYAKYCPSTQVNSGWLRTAIQEAIEEAGIAPTKIRFFRRQMNNMITKSCEDVGVPAVPSRRTLVLNQWIQQRMAEVYPQEPGYQGVTNPSVRLDRPLPQRLPDALEGKQWAFVTLTASDFTEMPDWEIGFGEAFPLELAQLSPETRIPGILIFSPRALPIAGWMSGLEMAYLHFDTKQGDRLILETGATESWVVANIRTPELLAEAQGFAVAKEQANGVHFIGVQSDSQAQDFAGFWLLQEINLP</sequence>
<dbReference type="InterPro" id="IPR046760">
    <property type="entry name" value="Tab2-like_N"/>
</dbReference>
<evidence type="ECO:0008006" key="5">
    <source>
        <dbReference type="Google" id="ProtNLM"/>
    </source>
</evidence>
<evidence type="ECO:0000313" key="4">
    <source>
        <dbReference type="Proteomes" id="UP000092382"/>
    </source>
</evidence>
<dbReference type="PATRIC" id="fig|1710894.3.peg.824"/>
<dbReference type="GO" id="GO:0003723">
    <property type="term" value="F:RNA binding"/>
    <property type="evidence" value="ECO:0007669"/>
    <property type="project" value="InterPro"/>
</dbReference>
<dbReference type="InterPro" id="IPR009472">
    <property type="entry name" value="Tab2-like"/>
</dbReference>